<proteinExistence type="predicted"/>
<evidence type="ECO:0000313" key="1">
    <source>
        <dbReference type="EMBL" id="MCI2230302.1"/>
    </source>
</evidence>
<accession>A0A9X1VSP2</accession>
<dbReference type="RefSeq" id="WP_242179412.1">
    <property type="nucleotide sequence ID" value="NZ_JAKQYM010000014.1"/>
</dbReference>
<dbReference type="AlphaFoldDB" id="A0A9X1VSP2"/>
<reference evidence="1" key="1">
    <citation type="submission" date="2022-02" db="EMBL/GenBank/DDBJ databases">
        <title>Polaribacter sp. MSW13, isolated from seawater.</title>
        <authorList>
            <person name="Kristyanto S."/>
            <person name="Jung J."/>
            <person name="Jeon C.O."/>
        </authorList>
    </citation>
    <scope>NUCLEOTIDE SEQUENCE</scope>
    <source>
        <strain evidence="1">MSW13</strain>
    </source>
</reference>
<protein>
    <submittedName>
        <fullName evidence="1">Uncharacterized protein</fullName>
    </submittedName>
</protein>
<keyword evidence="2" id="KW-1185">Reference proteome</keyword>
<organism evidence="1 2">
    <name type="scientific">Polaribacter marinus</name>
    <dbReference type="NCBI Taxonomy" id="2916838"/>
    <lineage>
        <taxon>Bacteria</taxon>
        <taxon>Pseudomonadati</taxon>
        <taxon>Bacteroidota</taxon>
        <taxon>Flavobacteriia</taxon>
        <taxon>Flavobacteriales</taxon>
        <taxon>Flavobacteriaceae</taxon>
    </lineage>
</organism>
<dbReference type="Proteomes" id="UP001139369">
    <property type="component" value="Unassembled WGS sequence"/>
</dbReference>
<dbReference type="EMBL" id="JAKQYM010000014">
    <property type="protein sequence ID" value="MCI2230302.1"/>
    <property type="molecule type" value="Genomic_DNA"/>
</dbReference>
<evidence type="ECO:0000313" key="2">
    <source>
        <dbReference type="Proteomes" id="UP001139369"/>
    </source>
</evidence>
<comment type="caution">
    <text evidence="1">The sequence shown here is derived from an EMBL/GenBank/DDBJ whole genome shotgun (WGS) entry which is preliminary data.</text>
</comment>
<sequence>MTIVGIGFIVVLTSGYEKSWEFSWSGIERNIKDSISVYEIRNISSGIGGNGKAIPEEIESRKWIMKNATESELMKLTEFPNGNMKAIAYEGLLRKKEFKNKKELIENAINDTIYSVYYDSGCTGMKMGIGEYLIQNVLMIDNRIEPFSAELITDFGFSELEKKEILTKFHNRKQ</sequence>
<name>A0A9X1VSP2_9FLAO</name>
<gene>
    <name evidence="1" type="ORF">MC378_14075</name>
</gene>